<evidence type="ECO:0000259" key="3">
    <source>
        <dbReference type="SMART" id="SM00382"/>
    </source>
</evidence>
<organism evidence="4 5">
    <name type="scientific">Paraglaciecola arctica BSs20135</name>
    <dbReference type="NCBI Taxonomy" id="493475"/>
    <lineage>
        <taxon>Bacteria</taxon>
        <taxon>Pseudomonadati</taxon>
        <taxon>Pseudomonadota</taxon>
        <taxon>Gammaproteobacteria</taxon>
        <taxon>Alteromonadales</taxon>
        <taxon>Alteromonadaceae</taxon>
        <taxon>Paraglaciecola</taxon>
    </lineage>
</organism>
<dbReference type="InterPro" id="IPR003593">
    <property type="entry name" value="AAA+_ATPase"/>
</dbReference>
<gene>
    <name evidence="4" type="primary">recD</name>
    <name evidence="4" type="ORF">GARC_2050</name>
</gene>
<reference evidence="4 5" key="1">
    <citation type="journal article" date="2017" name="Antonie Van Leeuwenhoek">
        <title>Rhizobium rhizosphaerae sp. nov., a novel species isolated from rice rhizosphere.</title>
        <authorList>
            <person name="Zhao J.J."/>
            <person name="Zhang J."/>
            <person name="Zhang R.J."/>
            <person name="Zhang C.W."/>
            <person name="Yin H.Q."/>
            <person name="Zhang X.X."/>
        </authorList>
    </citation>
    <scope>NUCLEOTIDE SEQUENCE [LARGE SCALE GENOMIC DNA]</scope>
    <source>
        <strain evidence="4 5">BSs20135</strain>
    </source>
</reference>
<dbReference type="eggNOG" id="COG0507">
    <property type="taxonomic scope" value="Bacteria"/>
</dbReference>
<dbReference type="InterPro" id="IPR050534">
    <property type="entry name" value="Coronavir_polyprotein_1ab"/>
</dbReference>
<dbReference type="Gene3D" id="1.10.10.2220">
    <property type="match status" value="1"/>
</dbReference>
<dbReference type="Pfam" id="PF13604">
    <property type="entry name" value="AAA_30"/>
    <property type="match status" value="1"/>
</dbReference>
<keyword evidence="1" id="KW-0547">Nucleotide-binding</keyword>
<evidence type="ECO:0000256" key="1">
    <source>
        <dbReference type="ARBA" id="ARBA00022741"/>
    </source>
</evidence>
<dbReference type="SUPFAM" id="SSF52540">
    <property type="entry name" value="P-loop containing nucleoside triphosphate hydrolases"/>
    <property type="match status" value="2"/>
</dbReference>
<dbReference type="STRING" id="493475.GARC_2050"/>
<evidence type="ECO:0000313" key="5">
    <source>
        <dbReference type="Proteomes" id="UP000006327"/>
    </source>
</evidence>
<dbReference type="Proteomes" id="UP000006327">
    <property type="component" value="Unassembled WGS sequence"/>
</dbReference>
<dbReference type="Gene3D" id="2.30.30.940">
    <property type="match status" value="1"/>
</dbReference>
<keyword evidence="5" id="KW-1185">Reference proteome</keyword>
<proteinExistence type="predicted"/>
<protein>
    <submittedName>
        <fullName evidence="4">Exodeoxyribonuclease V alpha subunit</fullName>
        <ecNumber evidence="4">3.1.11.5</ecNumber>
    </submittedName>
</protein>
<dbReference type="SMART" id="SM00382">
    <property type="entry name" value="AAA"/>
    <property type="match status" value="1"/>
</dbReference>
<dbReference type="InterPro" id="IPR027785">
    <property type="entry name" value="UvrD-like_helicase_C"/>
</dbReference>
<dbReference type="PANTHER" id="PTHR43788:SF6">
    <property type="entry name" value="DNA HELICASE B"/>
    <property type="match status" value="1"/>
</dbReference>
<dbReference type="InterPro" id="IPR027417">
    <property type="entry name" value="P-loop_NTPase"/>
</dbReference>
<dbReference type="EC" id="3.1.11.5" evidence="4"/>
<evidence type="ECO:0000313" key="4">
    <source>
        <dbReference type="EMBL" id="GAC19017.1"/>
    </source>
</evidence>
<dbReference type="GO" id="GO:0008854">
    <property type="term" value="F:exodeoxyribonuclease V activity"/>
    <property type="evidence" value="ECO:0007669"/>
    <property type="project" value="UniProtKB-EC"/>
</dbReference>
<keyword evidence="4" id="KW-0378">Hydrolase</keyword>
<evidence type="ECO:0000256" key="2">
    <source>
        <dbReference type="ARBA" id="ARBA00022840"/>
    </source>
</evidence>
<dbReference type="CDD" id="cd18809">
    <property type="entry name" value="SF1_C_RecD"/>
    <property type="match status" value="1"/>
</dbReference>
<feature type="domain" description="AAA+ ATPase" evidence="3">
    <location>
        <begin position="302"/>
        <end position="433"/>
    </location>
</feature>
<comment type="caution">
    <text evidence="4">The sequence shown here is derived from an EMBL/GenBank/DDBJ whole genome shotgun (WGS) entry which is preliminary data.</text>
</comment>
<name>K6YLH3_9ALTE</name>
<dbReference type="CDD" id="cd17933">
    <property type="entry name" value="DEXSc_RecD-like"/>
    <property type="match status" value="1"/>
</dbReference>
<dbReference type="GO" id="GO:0003678">
    <property type="term" value="F:DNA helicase activity"/>
    <property type="evidence" value="ECO:0007669"/>
    <property type="project" value="UniProtKB-ARBA"/>
</dbReference>
<keyword evidence="2" id="KW-0067">ATP-binding</keyword>
<accession>K6YLH3</accession>
<dbReference type="InterPro" id="IPR029493">
    <property type="entry name" value="RecD2-like_HHH"/>
</dbReference>
<sequence length="665" mass="74608">MLGKFSQEQVFRDMADGNAYEQTKITCDIAHKVSIELPITGEEFIRFIAKTKDFEGIGDVYARRLWDKFKQRLYILLDKKETTELESVLTNKQIAGLQKGYEKYENLKFANYLASKHIHPTITQRLFKYHKKDSIEAIKKNPHILVEFGMTFSEADELAKREFKVAKDSLGRLIGAVGHVMRAEVNDKGHTVATHGDIYEKVKELLKNKTTGDEDNDCHDLAAQALQIAGKNLCYYLNPLTGHYHYTPTFLMEQVIAKRLLKLNAKKTLFDERVATAVNWAIESEPLPLEEKQVEAIFSAHEHNVSCIIGGAGTGKTTVLRTVLKAYELLGYNIKAVALSGKAAMRLHQSIGLQTSTIARLLREDPLVCPNDTVVVIDEASMVDIASMYQIINHISPHVRLILIGDPAQLPPIGAGLLLADMLKSNVIECVELDVVKRQKESTGIIEYSAEIRAGIIPSELTKNNIKFNNVYAKNIVETCALLFSESSVETKIIAATNPMVKNINKLVQETVNSCGKEMMVSIENEYQKSGLRLNDPILFIKNNQEKGIQNGSFGRLVAITHKSADKFGVVRIDDTNEKIDIDLDLLDSMRLGYSMTVHKAQGSQFSNVIIALSSRYIKRDWFYTAITRAENSVEIVGTAKQFEDAVTREAESDTRKTYLSELLK</sequence>
<dbReference type="GO" id="GO:0005524">
    <property type="term" value="F:ATP binding"/>
    <property type="evidence" value="ECO:0007669"/>
    <property type="project" value="UniProtKB-KW"/>
</dbReference>
<dbReference type="EMBL" id="BAEO01000027">
    <property type="protein sequence ID" value="GAC19017.1"/>
    <property type="molecule type" value="Genomic_DNA"/>
</dbReference>
<dbReference type="PANTHER" id="PTHR43788">
    <property type="entry name" value="DNA2/NAM7 HELICASE FAMILY MEMBER"/>
    <property type="match status" value="1"/>
</dbReference>
<dbReference type="Gene3D" id="3.40.50.300">
    <property type="entry name" value="P-loop containing nucleotide triphosphate hydrolases"/>
    <property type="match status" value="2"/>
</dbReference>
<dbReference type="AlphaFoldDB" id="K6YLH3"/>
<dbReference type="Pfam" id="PF14490">
    <property type="entry name" value="HHH_RecD2"/>
    <property type="match status" value="1"/>
</dbReference>
<dbReference type="Pfam" id="PF13538">
    <property type="entry name" value="UvrD_C_2"/>
    <property type="match status" value="1"/>
</dbReference>